<gene>
    <name evidence="2" type="ORF">LX76_02639</name>
</gene>
<dbReference type="GO" id="GO:0005975">
    <property type="term" value="P:carbohydrate metabolic process"/>
    <property type="evidence" value="ECO:0007669"/>
    <property type="project" value="InterPro"/>
</dbReference>
<feature type="compositionally biased region" description="Low complexity" evidence="1">
    <location>
        <begin position="149"/>
        <end position="158"/>
    </location>
</feature>
<proteinExistence type="predicted"/>
<feature type="compositionally biased region" description="Low complexity" evidence="1">
    <location>
        <begin position="1"/>
        <end position="12"/>
    </location>
</feature>
<evidence type="ECO:0000313" key="2">
    <source>
        <dbReference type="EMBL" id="PZX53006.1"/>
    </source>
</evidence>
<dbReference type="Proteomes" id="UP000249538">
    <property type="component" value="Unassembled WGS sequence"/>
</dbReference>
<organism evidence="2 3">
    <name type="scientific">Cereibacter changlensis</name>
    <dbReference type="NCBI Taxonomy" id="402884"/>
    <lineage>
        <taxon>Bacteria</taxon>
        <taxon>Pseudomonadati</taxon>
        <taxon>Pseudomonadota</taxon>
        <taxon>Alphaproteobacteria</taxon>
        <taxon>Rhodobacterales</taxon>
        <taxon>Paracoccaceae</taxon>
        <taxon>Cereibacter</taxon>
    </lineage>
</organism>
<reference evidence="2 3" key="1">
    <citation type="submission" date="2018-06" db="EMBL/GenBank/DDBJ databases">
        <title>Genomic Encyclopedia of Archaeal and Bacterial Type Strains, Phase II (KMG-II): from individual species to whole genera.</title>
        <authorList>
            <person name="Goeker M."/>
        </authorList>
    </citation>
    <scope>NUCLEOTIDE SEQUENCE [LARGE SCALE GENOMIC DNA]</scope>
    <source>
        <strain evidence="2 3">DSM 18774</strain>
    </source>
</reference>
<dbReference type="Pfam" id="PF04748">
    <property type="entry name" value="Polysacc_deac_2"/>
    <property type="match status" value="1"/>
</dbReference>
<feature type="region of interest" description="Disordered" evidence="1">
    <location>
        <begin position="1"/>
        <end position="182"/>
    </location>
</feature>
<dbReference type="SUPFAM" id="SSF88713">
    <property type="entry name" value="Glycoside hydrolase/deacetylase"/>
    <property type="match status" value="1"/>
</dbReference>
<dbReference type="InterPro" id="IPR006837">
    <property type="entry name" value="Divergent_DAC"/>
</dbReference>
<comment type="caution">
    <text evidence="2">The sequence shown here is derived from an EMBL/GenBank/DDBJ whole genome shotgun (WGS) entry which is preliminary data.</text>
</comment>
<feature type="compositionally biased region" description="Low complexity" evidence="1">
    <location>
        <begin position="79"/>
        <end position="141"/>
    </location>
</feature>
<protein>
    <recommendedName>
        <fullName evidence="4">Divergent polysaccharide deacetylase family protein</fullName>
    </recommendedName>
</protein>
<evidence type="ECO:0008006" key="4">
    <source>
        <dbReference type="Google" id="ProtNLM"/>
    </source>
</evidence>
<dbReference type="EMBL" id="QKZS01000007">
    <property type="protein sequence ID" value="PZX53006.1"/>
    <property type="molecule type" value="Genomic_DNA"/>
</dbReference>
<dbReference type="InterPro" id="IPR011330">
    <property type="entry name" value="Glyco_hydro/deAcase_b/a-brl"/>
</dbReference>
<dbReference type="Gene3D" id="3.20.20.370">
    <property type="entry name" value="Glycoside hydrolase/deacetylase"/>
    <property type="match status" value="1"/>
</dbReference>
<dbReference type="AlphaFoldDB" id="A0A2W7R137"/>
<name>A0A2W7R137_9RHOB</name>
<evidence type="ECO:0000313" key="3">
    <source>
        <dbReference type="Proteomes" id="UP000249538"/>
    </source>
</evidence>
<accession>A0A2W7R137</accession>
<feature type="compositionally biased region" description="Low complexity" evidence="1">
    <location>
        <begin position="20"/>
        <end position="43"/>
    </location>
</feature>
<evidence type="ECO:0000256" key="1">
    <source>
        <dbReference type="SAM" id="MobiDB-lite"/>
    </source>
</evidence>
<sequence length="417" mass="42146">MPRLPSTTGEPATPAPEAAPSPRAAEGPASPAPASSLALPAGSEFFRPLPDIDPVLPRPDASVTTGSPPPVASPQPAEAAVPGAVSPARPAPAASPALPQAPQGEPAAPAELPGEIGPLALPAGAARPETPAEEPLPGRTNLPPPPPLTAEELAMLAPRRLEPDPPRPADPSVLPGAASSLPQIGTVSPAEIDEALPPARAFARPFDNPEARPVLAILLRDTGGPGVDREALAALPFPVSFVIDPLAPDAATAAAIYRAAGQEVLMLATGIPEGATAADLEVTFAAHAAALPEAVALVDLAEAGFQADRRLATEVATVVAGQGRGLVTYDRGLNAADQAARRQGLPTLALFRRLEEAGGEAPAIRQALDRAAFRAAQEGRAAVIGETREETVRALLAWSVEGRAATVALAPATAAMR</sequence>